<accession>A0A6A3GTP3</accession>
<gene>
    <name evidence="2" type="ORF">PR001_g30424</name>
</gene>
<proteinExistence type="predicted"/>
<evidence type="ECO:0000313" key="2">
    <source>
        <dbReference type="EMBL" id="KAE8960302.1"/>
    </source>
</evidence>
<reference evidence="2 3" key="1">
    <citation type="submission" date="2018-09" db="EMBL/GenBank/DDBJ databases">
        <title>Genomic investigation of the strawberry pathogen Phytophthora fragariae indicates pathogenicity is determined by transcriptional variation in three key races.</title>
        <authorList>
            <person name="Adams T.M."/>
            <person name="Armitage A.D."/>
            <person name="Sobczyk M.K."/>
            <person name="Bates H.J."/>
            <person name="Dunwell J.M."/>
            <person name="Nellist C.F."/>
            <person name="Harrison R.J."/>
        </authorList>
    </citation>
    <scope>NUCLEOTIDE SEQUENCE [LARGE SCALE GENOMIC DNA]</scope>
    <source>
        <strain evidence="2 3">SCRP249</strain>
    </source>
</reference>
<comment type="caution">
    <text evidence="2">The sequence shown here is derived from an EMBL/GenBank/DDBJ whole genome shotgun (WGS) entry which is preliminary data.</text>
</comment>
<evidence type="ECO:0000313" key="3">
    <source>
        <dbReference type="Proteomes" id="UP000429607"/>
    </source>
</evidence>
<organism evidence="2 3">
    <name type="scientific">Phytophthora rubi</name>
    <dbReference type="NCBI Taxonomy" id="129364"/>
    <lineage>
        <taxon>Eukaryota</taxon>
        <taxon>Sar</taxon>
        <taxon>Stramenopiles</taxon>
        <taxon>Oomycota</taxon>
        <taxon>Peronosporomycetes</taxon>
        <taxon>Peronosporales</taxon>
        <taxon>Peronosporaceae</taxon>
        <taxon>Phytophthora</taxon>
    </lineage>
</organism>
<evidence type="ECO:0000256" key="1">
    <source>
        <dbReference type="SAM" id="MobiDB-lite"/>
    </source>
</evidence>
<dbReference type="AlphaFoldDB" id="A0A6A3GTP3"/>
<dbReference type="EMBL" id="QXFV01006844">
    <property type="protein sequence ID" value="KAE8960302.1"/>
    <property type="molecule type" value="Genomic_DNA"/>
</dbReference>
<sequence>MQQEASRGSKRKKPEQQRTSGSWAFAIPMHRARARVARMVLEGLDMQQPTRTTTLTKAVACVAVGAVVVSGNAGAAAAAVAAVAAFRIDETSLGQNAWRGADWPRESRS</sequence>
<dbReference type="Proteomes" id="UP000429607">
    <property type="component" value="Unassembled WGS sequence"/>
</dbReference>
<feature type="region of interest" description="Disordered" evidence="1">
    <location>
        <begin position="1"/>
        <end position="24"/>
    </location>
</feature>
<name>A0A6A3GTP3_9STRA</name>
<protein>
    <submittedName>
        <fullName evidence="2">Uncharacterized protein</fullName>
    </submittedName>
</protein>